<dbReference type="RefSeq" id="WP_199703040.1">
    <property type="nucleotide sequence ID" value="NZ_JAEMNV010000002.1"/>
</dbReference>
<dbReference type="GO" id="GO:0043138">
    <property type="term" value="F:3'-5' DNA helicase activity"/>
    <property type="evidence" value="ECO:0007669"/>
    <property type="project" value="UniProtKB-EC"/>
</dbReference>
<evidence type="ECO:0000256" key="11">
    <source>
        <dbReference type="ARBA" id="ARBA00023235"/>
    </source>
</evidence>
<keyword evidence="7" id="KW-0269">Exonuclease</keyword>
<evidence type="ECO:0000256" key="8">
    <source>
        <dbReference type="ARBA" id="ARBA00022840"/>
    </source>
</evidence>
<protein>
    <recommendedName>
        <fullName evidence="13">DNA 3'-5' helicase</fullName>
        <ecNumber evidence="13">5.6.2.4</ecNumber>
    </recommendedName>
</protein>
<dbReference type="InterPro" id="IPR038726">
    <property type="entry name" value="PDDEXK_AddAB-type"/>
</dbReference>
<dbReference type="GO" id="GO:0005829">
    <property type="term" value="C:cytosol"/>
    <property type="evidence" value="ECO:0007669"/>
    <property type="project" value="TreeGrafter"/>
</dbReference>
<dbReference type="EMBL" id="JAEMNV010000002">
    <property type="protein sequence ID" value="MBJ8338335.1"/>
    <property type="molecule type" value="Genomic_DNA"/>
</dbReference>
<evidence type="ECO:0000256" key="15">
    <source>
        <dbReference type="PROSITE-ProRule" id="PRU00560"/>
    </source>
</evidence>
<comment type="similarity">
    <text evidence="1">Belongs to the helicase family. UvrD subfamily.</text>
</comment>
<dbReference type="PROSITE" id="PS51198">
    <property type="entry name" value="UVRD_HELICASE_ATP_BIND"/>
    <property type="match status" value="1"/>
</dbReference>
<proteinExistence type="inferred from homology"/>
<keyword evidence="6 15" id="KW-0347">Helicase</keyword>
<comment type="caution">
    <text evidence="18">The sequence shown here is derived from an EMBL/GenBank/DDBJ whole genome shotgun (WGS) entry which is preliminary data.</text>
</comment>
<dbReference type="GO" id="GO:0003677">
    <property type="term" value="F:DNA binding"/>
    <property type="evidence" value="ECO:0007669"/>
    <property type="project" value="UniProtKB-KW"/>
</dbReference>
<dbReference type="GO" id="GO:0000725">
    <property type="term" value="P:recombinational repair"/>
    <property type="evidence" value="ECO:0007669"/>
    <property type="project" value="TreeGrafter"/>
</dbReference>
<evidence type="ECO:0000313" key="18">
    <source>
        <dbReference type="EMBL" id="MBJ8338335.1"/>
    </source>
</evidence>
<dbReference type="InterPro" id="IPR013986">
    <property type="entry name" value="DExx_box_DNA_helicase_dom_sf"/>
</dbReference>
<dbReference type="PANTHER" id="PTHR11070">
    <property type="entry name" value="UVRD / RECB / PCRA DNA HELICASE FAMILY MEMBER"/>
    <property type="match status" value="1"/>
</dbReference>
<evidence type="ECO:0000256" key="3">
    <source>
        <dbReference type="ARBA" id="ARBA00022741"/>
    </source>
</evidence>
<dbReference type="InterPro" id="IPR000212">
    <property type="entry name" value="DNA_helicase_UvrD/REP"/>
</dbReference>
<sequence>MAQTARASRQTVRLTRRAPSQVPDRTWEFDEQRLLTANTADRGWNPWQVLGGPGTGKTALLTDIAVRQISAGVDPESILVLTQSRRAATEVRSAITNGLLGHSEQLRPSATREPLVRTVHSYAFAVLRLQAAAHGNQPPRLMTSAEQDAVLREMLQGDLEDLASGYGHDAQSWPERLRPALAMAGFAAELRDLMLRAAERGLGPEDLVRLGRKHSRPEWVAAGKFAARYEQATLLRWSVGVEAPEATAPALDAAELVGAALSAFASDPELLAKERSRIRYLLVDDAHHLDPQAAQLVRLIGTATEVSAVAGDPDQAIFAFRGADSTFLVDLVDKSSDRQIVLGINHRSSAPIAELVSAIAGRLPGLPPHRGAGAAPDRPVGAASVRILGTVAKEATLIADTFRRAHLGDGVPWSKMAIIVRSVPLSVAPLRRALSAAGVPVTTAASELPLARQRGAAWLLLALRALTSNDFTGDDAAALVSSPVGGADPVSLRRLRRGLRRAELERDGDRESTELLRVLMTGATEHLWLLDQLTDVEAAPLRRVLKILARARSVAANSRSVEEVAWAAWQASGLERKWTTASSRGGAVGAQADRDLDAVVALFDAAANYVDRLPRATLAGFVEYVVQQQIPVDSRTRSGVVPEAVTIVSAHSAAGREWDVVAVAGVQEGLWPSLRARGSLLGTDALVELTSGIGSAGIGAAGKHLSRTAPLLAEERRLLLVACSRARLTLLVTAVESASGDRDLTPSRFVDELADSGFGSTASADDGSRAEESSGRLLALPALVAELRSVVCDPDVAAHDPDKHARAATQLARLAEAGVKFADPQHWYGVAEPTTDQALWSLDDGPVSLSPSTVELLRACPLRWALERHGGTDGENTRAIAGTLVHTLVQAVAGKIPPEDVQRALEKAWQSLDLGSDWYSRQELRRTSQMLENFSAWLANSRLELTEAAVEVGVDCVLPPRDDDDPAVRLRGRIDRLEHDPDGRPVIIDVKTGKVPVSKHEAQRHAQLATYQVAAAEGGIEGEPAAEPGGGRLVFVAKSHNKDGAAQRLQPALDQEALDQWRDTIHDAAAATKGPEFLAIVNDGCRHCPVSTSCPAQDGGRAVTG</sequence>
<evidence type="ECO:0000256" key="10">
    <source>
        <dbReference type="ARBA" id="ARBA00023204"/>
    </source>
</evidence>
<evidence type="ECO:0000259" key="17">
    <source>
        <dbReference type="PROSITE" id="PS51217"/>
    </source>
</evidence>
<dbReference type="InterPro" id="IPR014017">
    <property type="entry name" value="DNA_helicase_UvrD-like_C"/>
</dbReference>
<evidence type="ECO:0000259" key="16">
    <source>
        <dbReference type="PROSITE" id="PS51198"/>
    </source>
</evidence>
<feature type="domain" description="UvrD-like helicase C-terminal" evidence="17">
    <location>
        <begin position="346"/>
        <end position="655"/>
    </location>
</feature>
<feature type="domain" description="UvrD-like helicase ATP-binding" evidence="16">
    <location>
        <begin position="30"/>
        <end position="349"/>
    </location>
</feature>
<evidence type="ECO:0000256" key="5">
    <source>
        <dbReference type="ARBA" id="ARBA00022801"/>
    </source>
</evidence>
<comment type="catalytic activity">
    <reaction evidence="12">
        <text>Couples ATP hydrolysis with the unwinding of duplex DNA by translocating in the 3'-5' direction.</text>
        <dbReference type="EC" id="5.6.2.4"/>
    </reaction>
</comment>
<dbReference type="GO" id="GO:0005524">
    <property type="term" value="F:ATP binding"/>
    <property type="evidence" value="ECO:0007669"/>
    <property type="project" value="UniProtKB-UniRule"/>
</dbReference>
<accession>A0A934NND0</accession>
<organism evidence="18 19">
    <name type="scientific">Antrihabitans stalagmiti</name>
    <dbReference type="NCBI Taxonomy" id="2799499"/>
    <lineage>
        <taxon>Bacteria</taxon>
        <taxon>Bacillati</taxon>
        <taxon>Actinomycetota</taxon>
        <taxon>Actinomycetes</taxon>
        <taxon>Mycobacteriales</taxon>
        <taxon>Nocardiaceae</taxon>
        <taxon>Antrihabitans</taxon>
    </lineage>
</organism>
<dbReference type="InterPro" id="IPR011604">
    <property type="entry name" value="PDDEXK-like_dom_sf"/>
</dbReference>
<dbReference type="AlphaFoldDB" id="A0A934NND0"/>
<keyword evidence="11" id="KW-0413">Isomerase</keyword>
<dbReference type="Proteomes" id="UP000655868">
    <property type="component" value="Unassembled WGS sequence"/>
</dbReference>
<dbReference type="GO" id="GO:0033202">
    <property type="term" value="C:DNA helicase complex"/>
    <property type="evidence" value="ECO:0007669"/>
    <property type="project" value="TreeGrafter"/>
</dbReference>
<dbReference type="InterPro" id="IPR014016">
    <property type="entry name" value="UvrD-like_ATP-bd"/>
</dbReference>
<dbReference type="Pfam" id="PF00580">
    <property type="entry name" value="UvrD-helicase"/>
    <property type="match status" value="1"/>
</dbReference>
<evidence type="ECO:0000256" key="7">
    <source>
        <dbReference type="ARBA" id="ARBA00022839"/>
    </source>
</evidence>
<evidence type="ECO:0000256" key="14">
    <source>
        <dbReference type="ARBA" id="ARBA00048988"/>
    </source>
</evidence>
<dbReference type="Gene3D" id="1.10.486.10">
    <property type="entry name" value="PCRA, domain 4"/>
    <property type="match status" value="1"/>
</dbReference>
<reference evidence="18" key="1">
    <citation type="submission" date="2020-12" db="EMBL/GenBank/DDBJ databases">
        <title>Antrihabitans popcorni sp. nov. and Antrihabitans auranticaus sp. nov., isolated from a larva cave.</title>
        <authorList>
            <person name="Lee S.D."/>
            <person name="Kim I.S."/>
        </authorList>
    </citation>
    <scope>NUCLEOTIDE SEQUENCE</scope>
    <source>
        <strain evidence="18">YC3-6</strain>
    </source>
</reference>
<evidence type="ECO:0000256" key="6">
    <source>
        <dbReference type="ARBA" id="ARBA00022806"/>
    </source>
</evidence>
<dbReference type="Pfam" id="PF12705">
    <property type="entry name" value="PDDEXK_1"/>
    <property type="match status" value="1"/>
</dbReference>
<keyword evidence="3 15" id="KW-0547">Nucleotide-binding</keyword>
<keyword evidence="9" id="KW-0238">DNA-binding</keyword>
<keyword evidence="10" id="KW-0234">DNA repair</keyword>
<evidence type="ECO:0000256" key="9">
    <source>
        <dbReference type="ARBA" id="ARBA00023125"/>
    </source>
</evidence>
<keyword evidence="19" id="KW-1185">Reference proteome</keyword>
<dbReference type="GO" id="GO:0004527">
    <property type="term" value="F:exonuclease activity"/>
    <property type="evidence" value="ECO:0007669"/>
    <property type="project" value="UniProtKB-KW"/>
</dbReference>
<keyword evidence="4" id="KW-0227">DNA damage</keyword>
<evidence type="ECO:0000256" key="2">
    <source>
        <dbReference type="ARBA" id="ARBA00022722"/>
    </source>
</evidence>
<dbReference type="PROSITE" id="PS51217">
    <property type="entry name" value="UVRD_HELICASE_CTER"/>
    <property type="match status" value="1"/>
</dbReference>
<dbReference type="Gene3D" id="1.10.10.160">
    <property type="match status" value="1"/>
</dbReference>
<keyword evidence="8 15" id="KW-0067">ATP-binding</keyword>
<name>A0A934NND0_9NOCA</name>
<dbReference type="SUPFAM" id="SSF52540">
    <property type="entry name" value="P-loop containing nucleoside triphosphate hydrolases"/>
    <property type="match status" value="1"/>
</dbReference>
<dbReference type="Gene3D" id="3.90.320.10">
    <property type="match status" value="1"/>
</dbReference>
<dbReference type="EC" id="5.6.2.4" evidence="13"/>
<keyword evidence="2" id="KW-0540">Nuclease</keyword>
<dbReference type="InterPro" id="IPR027417">
    <property type="entry name" value="P-loop_NTPase"/>
</dbReference>
<gene>
    <name evidence="18" type="ORF">JGU71_05525</name>
</gene>
<evidence type="ECO:0000256" key="1">
    <source>
        <dbReference type="ARBA" id="ARBA00009922"/>
    </source>
</evidence>
<evidence type="ECO:0000256" key="12">
    <source>
        <dbReference type="ARBA" id="ARBA00034617"/>
    </source>
</evidence>
<keyword evidence="5 15" id="KW-0378">Hydrolase</keyword>
<dbReference type="Pfam" id="PF13361">
    <property type="entry name" value="UvrD_C"/>
    <property type="match status" value="1"/>
</dbReference>
<dbReference type="PANTHER" id="PTHR11070:SF59">
    <property type="entry name" value="DNA 3'-5' HELICASE"/>
    <property type="match status" value="1"/>
</dbReference>
<comment type="catalytic activity">
    <reaction evidence="14">
        <text>ATP + H2O = ADP + phosphate + H(+)</text>
        <dbReference type="Rhea" id="RHEA:13065"/>
        <dbReference type="ChEBI" id="CHEBI:15377"/>
        <dbReference type="ChEBI" id="CHEBI:15378"/>
        <dbReference type="ChEBI" id="CHEBI:30616"/>
        <dbReference type="ChEBI" id="CHEBI:43474"/>
        <dbReference type="ChEBI" id="CHEBI:456216"/>
        <dbReference type="EC" id="5.6.2.4"/>
    </reaction>
</comment>
<evidence type="ECO:0000256" key="13">
    <source>
        <dbReference type="ARBA" id="ARBA00034808"/>
    </source>
</evidence>
<evidence type="ECO:0000256" key="4">
    <source>
        <dbReference type="ARBA" id="ARBA00022763"/>
    </source>
</evidence>
<evidence type="ECO:0000313" key="19">
    <source>
        <dbReference type="Proteomes" id="UP000655868"/>
    </source>
</evidence>
<feature type="binding site" evidence="15">
    <location>
        <begin position="51"/>
        <end position="58"/>
    </location>
    <ligand>
        <name>ATP</name>
        <dbReference type="ChEBI" id="CHEBI:30616"/>
    </ligand>
</feature>
<dbReference type="Gene3D" id="3.40.50.300">
    <property type="entry name" value="P-loop containing nucleotide triphosphate hydrolases"/>
    <property type="match status" value="2"/>
</dbReference>